<feature type="transmembrane region" description="Helical" evidence="7">
    <location>
        <begin position="20"/>
        <end position="41"/>
    </location>
</feature>
<keyword evidence="5 7" id="KW-1133">Transmembrane helix</keyword>
<evidence type="ECO:0000313" key="10">
    <source>
        <dbReference type="Proteomes" id="UP000005850"/>
    </source>
</evidence>
<name>A0A075RH74_BRELA</name>
<dbReference type="SUPFAM" id="SSF161098">
    <property type="entry name" value="MetI-like"/>
    <property type="match status" value="1"/>
</dbReference>
<dbReference type="KEGG" id="blr:BRLA_c042800"/>
<keyword evidence="3" id="KW-1003">Cell membrane</keyword>
<evidence type="ECO:0000256" key="5">
    <source>
        <dbReference type="ARBA" id="ARBA00022989"/>
    </source>
</evidence>
<dbReference type="Proteomes" id="UP000005850">
    <property type="component" value="Chromosome"/>
</dbReference>
<feature type="transmembrane region" description="Helical" evidence="7">
    <location>
        <begin position="118"/>
        <end position="137"/>
    </location>
</feature>
<comment type="subcellular location">
    <subcellularLocation>
        <location evidence="1 7">Cell membrane</location>
        <topology evidence="1 7">Multi-pass membrane protein</topology>
    </subcellularLocation>
</comment>
<dbReference type="AlphaFoldDB" id="A0A075RH74"/>
<evidence type="ECO:0000256" key="6">
    <source>
        <dbReference type="ARBA" id="ARBA00023136"/>
    </source>
</evidence>
<dbReference type="InterPro" id="IPR050366">
    <property type="entry name" value="BP-dependent_transpt_permease"/>
</dbReference>
<dbReference type="eggNOG" id="COG1173">
    <property type="taxonomic scope" value="Bacteria"/>
</dbReference>
<dbReference type="GO" id="GO:0055085">
    <property type="term" value="P:transmembrane transport"/>
    <property type="evidence" value="ECO:0007669"/>
    <property type="project" value="InterPro"/>
</dbReference>
<feature type="transmembrane region" description="Helical" evidence="7">
    <location>
        <begin position="143"/>
        <end position="160"/>
    </location>
</feature>
<dbReference type="PANTHER" id="PTHR43386">
    <property type="entry name" value="OLIGOPEPTIDE TRANSPORT SYSTEM PERMEASE PROTEIN APPC"/>
    <property type="match status" value="1"/>
</dbReference>
<keyword evidence="10" id="KW-1185">Reference proteome</keyword>
<dbReference type="Pfam" id="PF12911">
    <property type="entry name" value="OppC_N"/>
    <property type="match status" value="1"/>
</dbReference>
<dbReference type="HOGENOM" id="CLU_028518_1_1_9"/>
<dbReference type="InterPro" id="IPR000515">
    <property type="entry name" value="MetI-like"/>
</dbReference>
<dbReference type="GO" id="GO:0005886">
    <property type="term" value="C:plasma membrane"/>
    <property type="evidence" value="ECO:0007669"/>
    <property type="project" value="UniProtKB-SubCell"/>
</dbReference>
<keyword evidence="4 7" id="KW-0812">Transmembrane</keyword>
<evidence type="ECO:0000256" key="7">
    <source>
        <dbReference type="RuleBase" id="RU363032"/>
    </source>
</evidence>
<protein>
    <submittedName>
        <fullName evidence="9">Oligopeptide transport system permease protein OppC</fullName>
    </submittedName>
</protein>
<keyword evidence="6 7" id="KW-0472">Membrane</keyword>
<organism evidence="9 10">
    <name type="scientific">Brevibacillus laterosporus LMG 15441</name>
    <dbReference type="NCBI Taxonomy" id="1042163"/>
    <lineage>
        <taxon>Bacteria</taxon>
        <taxon>Bacillati</taxon>
        <taxon>Bacillota</taxon>
        <taxon>Bacilli</taxon>
        <taxon>Bacillales</taxon>
        <taxon>Paenibacillaceae</taxon>
        <taxon>Brevibacillus</taxon>
    </lineage>
</organism>
<accession>A0A075RH74</accession>
<feature type="transmembrane region" description="Helical" evidence="7">
    <location>
        <begin position="245"/>
        <end position="266"/>
    </location>
</feature>
<proteinExistence type="inferred from homology"/>
<evidence type="ECO:0000256" key="3">
    <source>
        <dbReference type="ARBA" id="ARBA00022475"/>
    </source>
</evidence>
<dbReference type="InterPro" id="IPR025966">
    <property type="entry name" value="OppC_N"/>
</dbReference>
<dbReference type="RefSeq" id="WP_003334416.1">
    <property type="nucleotide sequence ID" value="NZ_CP007806.1"/>
</dbReference>
<dbReference type="PROSITE" id="PS50928">
    <property type="entry name" value="ABC_TM1"/>
    <property type="match status" value="1"/>
</dbReference>
<evidence type="ECO:0000256" key="2">
    <source>
        <dbReference type="ARBA" id="ARBA00022448"/>
    </source>
</evidence>
<feature type="domain" description="ABC transmembrane type-1" evidence="8">
    <location>
        <begin position="78"/>
        <end position="267"/>
    </location>
</feature>
<dbReference type="Gene3D" id="1.10.3720.10">
    <property type="entry name" value="MetI-like"/>
    <property type="match status" value="1"/>
</dbReference>
<comment type="similarity">
    <text evidence="7">Belongs to the binding-protein-dependent transport system permease family.</text>
</comment>
<evidence type="ECO:0000313" key="9">
    <source>
        <dbReference type="EMBL" id="AIG28555.1"/>
    </source>
</evidence>
<sequence>MNRRRWNNVKMELFSNKLGLISIMILLVFALGSLFAFLAPYDPNQIVIQDRLQAMSQTHFFGTDDYGRDYFSRALYGGRVSLLVGFAAMIIATGLGTTIGAISGYFGGMVDSIIMRIVEILMSIPSFLLMLILSVYLKPSIQTVIIIIGLLTWMNVARLVRAETLSVKEREYVLYAKVSGQSSFKMICYHIIPSISSTIIVTATINIASAILMESALSFLGLGIQQPNSSWGSMLNNAQGYIGEAPHLALFPGLFILLTVMSFNVLGDVLRVAFEPKANDE</sequence>
<evidence type="ECO:0000256" key="4">
    <source>
        <dbReference type="ARBA" id="ARBA00022692"/>
    </source>
</evidence>
<evidence type="ECO:0000256" key="1">
    <source>
        <dbReference type="ARBA" id="ARBA00004651"/>
    </source>
</evidence>
<dbReference type="CDD" id="cd06261">
    <property type="entry name" value="TM_PBP2"/>
    <property type="match status" value="1"/>
</dbReference>
<dbReference type="PANTHER" id="PTHR43386:SF1">
    <property type="entry name" value="D,D-DIPEPTIDE TRANSPORT SYSTEM PERMEASE PROTEIN DDPC-RELATED"/>
    <property type="match status" value="1"/>
</dbReference>
<keyword evidence="2 7" id="KW-0813">Transport</keyword>
<dbReference type="Pfam" id="PF00528">
    <property type="entry name" value="BPD_transp_1"/>
    <property type="match status" value="1"/>
</dbReference>
<dbReference type="InterPro" id="IPR035906">
    <property type="entry name" value="MetI-like_sf"/>
</dbReference>
<evidence type="ECO:0000259" key="8">
    <source>
        <dbReference type="PROSITE" id="PS50928"/>
    </source>
</evidence>
<dbReference type="STRING" id="1042163.BRLA_c042800"/>
<gene>
    <name evidence="9" type="primary">oppC_4</name>
    <name evidence="9" type="ORF">BRLA_c042800</name>
</gene>
<reference evidence="9 10" key="1">
    <citation type="journal article" date="2011" name="J. Bacteriol.">
        <title>Genome sequence of Brevibacillus laterosporus LMG 15441, a pathogen of invertebrates.</title>
        <authorList>
            <person name="Djukic M."/>
            <person name="Poehlein A."/>
            <person name="Thurmer A."/>
            <person name="Daniel R."/>
        </authorList>
    </citation>
    <scope>NUCLEOTIDE SEQUENCE [LARGE SCALE GENOMIC DNA]</scope>
    <source>
        <strain evidence="9 10">LMG 15441</strain>
    </source>
</reference>
<feature type="transmembrane region" description="Helical" evidence="7">
    <location>
        <begin position="198"/>
        <end position="224"/>
    </location>
</feature>
<dbReference type="EMBL" id="CP007806">
    <property type="protein sequence ID" value="AIG28555.1"/>
    <property type="molecule type" value="Genomic_DNA"/>
</dbReference>
<feature type="transmembrane region" description="Helical" evidence="7">
    <location>
        <begin position="80"/>
        <end position="106"/>
    </location>
</feature>